<comment type="caution">
    <text evidence="3">The sequence shown here is derived from an EMBL/GenBank/DDBJ whole genome shotgun (WGS) entry which is preliminary data.</text>
</comment>
<dbReference type="EMBL" id="JANBQB010000445">
    <property type="protein sequence ID" value="KAJ1976295.1"/>
    <property type="molecule type" value="Genomic_DNA"/>
</dbReference>
<dbReference type="InterPro" id="IPR050483">
    <property type="entry name" value="CoA-transferase_III_domain"/>
</dbReference>
<dbReference type="GO" id="GO:0005739">
    <property type="term" value="C:mitochondrion"/>
    <property type="evidence" value="ECO:0007669"/>
    <property type="project" value="TreeGrafter"/>
</dbReference>
<organism evidence="3 4">
    <name type="scientific">Dimargaris verticillata</name>
    <dbReference type="NCBI Taxonomy" id="2761393"/>
    <lineage>
        <taxon>Eukaryota</taxon>
        <taxon>Fungi</taxon>
        <taxon>Fungi incertae sedis</taxon>
        <taxon>Zoopagomycota</taxon>
        <taxon>Kickxellomycotina</taxon>
        <taxon>Dimargaritomycetes</taxon>
        <taxon>Dimargaritales</taxon>
        <taxon>Dimargaritaceae</taxon>
        <taxon>Dimargaris</taxon>
    </lineage>
</organism>
<accession>A0A9W8AZQ9</accession>
<sequence>MSRLPTLKLPVWQLRAFTPRRLPRGHLKLGTLPTNSSRFLHSTSILRHSEQAASVSVQLPLKGLRVLDLTRILAGPYCTMLLGDLGADVIKVEHPRVGDDTRAWGPPFVCPHEASSHGRTHSQPGTGQGESAYFLGVNRNKRSIGVDLKTTQGQQVVRDLAKHCDVLVENYLPGKLASMGLGYDQLKANNPRLIYASITGYGLTGPYAKRPGYDVMIEAE</sequence>
<dbReference type="SUPFAM" id="SSF89796">
    <property type="entry name" value="CoA-transferase family III (CaiB/BaiF)"/>
    <property type="match status" value="1"/>
</dbReference>
<dbReference type="OrthoDB" id="5863171at2759"/>
<reference evidence="3" key="1">
    <citation type="submission" date="2022-07" db="EMBL/GenBank/DDBJ databases">
        <title>Phylogenomic reconstructions and comparative analyses of Kickxellomycotina fungi.</title>
        <authorList>
            <person name="Reynolds N.K."/>
            <person name="Stajich J.E."/>
            <person name="Barry K."/>
            <person name="Grigoriev I.V."/>
            <person name="Crous P."/>
            <person name="Smith M.E."/>
        </authorList>
    </citation>
    <scope>NUCLEOTIDE SEQUENCE</scope>
    <source>
        <strain evidence="3">RSA 567</strain>
    </source>
</reference>
<keyword evidence="4" id="KW-1185">Reference proteome</keyword>
<evidence type="ECO:0000256" key="1">
    <source>
        <dbReference type="ARBA" id="ARBA00008383"/>
    </source>
</evidence>
<feature type="non-terminal residue" evidence="3">
    <location>
        <position position="220"/>
    </location>
</feature>
<dbReference type="Gene3D" id="3.40.50.10540">
    <property type="entry name" value="Crotonobetainyl-coa:carnitine coa-transferase, domain 1"/>
    <property type="match status" value="1"/>
</dbReference>
<evidence type="ECO:0008006" key="5">
    <source>
        <dbReference type="Google" id="ProtNLM"/>
    </source>
</evidence>
<dbReference type="Proteomes" id="UP001151582">
    <property type="component" value="Unassembled WGS sequence"/>
</dbReference>
<dbReference type="AlphaFoldDB" id="A0A9W8AZQ9"/>
<protein>
    <recommendedName>
        <fullName evidence="5">CoA-transferase family III domain-containing protein</fullName>
    </recommendedName>
</protein>
<comment type="similarity">
    <text evidence="1">Belongs to the CoA-transferase III family.</text>
</comment>
<dbReference type="Pfam" id="PF02515">
    <property type="entry name" value="CoA_transf_3"/>
    <property type="match status" value="1"/>
</dbReference>
<dbReference type="InterPro" id="IPR023606">
    <property type="entry name" value="CoA-Trfase_III_dom_1_sf"/>
</dbReference>
<dbReference type="InterPro" id="IPR003673">
    <property type="entry name" value="CoA-Trfase_fam_III"/>
</dbReference>
<dbReference type="PANTHER" id="PTHR48207:SF3">
    <property type="entry name" value="SUCCINATE--HYDROXYMETHYLGLUTARATE COA-TRANSFERASE"/>
    <property type="match status" value="1"/>
</dbReference>
<gene>
    <name evidence="3" type="ORF">H4R34_004031</name>
</gene>
<keyword evidence="2" id="KW-0808">Transferase</keyword>
<evidence type="ECO:0000256" key="2">
    <source>
        <dbReference type="ARBA" id="ARBA00022679"/>
    </source>
</evidence>
<dbReference type="PANTHER" id="PTHR48207">
    <property type="entry name" value="SUCCINATE--HYDROXYMETHYLGLUTARATE COA-TRANSFERASE"/>
    <property type="match status" value="1"/>
</dbReference>
<dbReference type="GO" id="GO:0047369">
    <property type="term" value="F:succinate-hydroxymethylglutarate CoA-transferase activity"/>
    <property type="evidence" value="ECO:0007669"/>
    <property type="project" value="TreeGrafter"/>
</dbReference>
<name>A0A9W8AZQ9_9FUNG</name>
<evidence type="ECO:0000313" key="4">
    <source>
        <dbReference type="Proteomes" id="UP001151582"/>
    </source>
</evidence>
<evidence type="ECO:0000313" key="3">
    <source>
        <dbReference type="EMBL" id="KAJ1976295.1"/>
    </source>
</evidence>
<proteinExistence type="inferred from homology"/>